<protein>
    <recommendedName>
        <fullName evidence="1">non-specific serine/threonine protein kinase</fullName>
        <ecNumber evidence="1">2.7.11.1</ecNumber>
    </recommendedName>
</protein>
<dbReference type="GO" id="GO:0005524">
    <property type="term" value="F:ATP binding"/>
    <property type="evidence" value="ECO:0007669"/>
    <property type="project" value="UniProtKB-UniRule"/>
</dbReference>
<dbReference type="GO" id="GO:0004674">
    <property type="term" value="F:protein serine/threonine kinase activity"/>
    <property type="evidence" value="ECO:0007669"/>
    <property type="project" value="UniProtKB-KW"/>
</dbReference>
<evidence type="ECO:0000256" key="6">
    <source>
        <dbReference type="ARBA" id="ARBA00022840"/>
    </source>
</evidence>
<comment type="catalytic activity">
    <reaction evidence="8">
        <text>L-seryl-[protein] + ATP = O-phospho-L-seryl-[protein] + ADP + H(+)</text>
        <dbReference type="Rhea" id="RHEA:17989"/>
        <dbReference type="Rhea" id="RHEA-COMP:9863"/>
        <dbReference type="Rhea" id="RHEA-COMP:11604"/>
        <dbReference type="ChEBI" id="CHEBI:15378"/>
        <dbReference type="ChEBI" id="CHEBI:29999"/>
        <dbReference type="ChEBI" id="CHEBI:30616"/>
        <dbReference type="ChEBI" id="CHEBI:83421"/>
        <dbReference type="ChEBI" id="CHEBI:456216"/>
        <dbReference type="EC" id="2.7.11.1"/>
    </reaction>
</comment>
<evidence type="ECO:0000256" key="4">
    <source>
        <dbReference type="ARBA" id="ARBA00022741"/>
    </source>
</evidence>
<dbReference type="InterPro" id="IPR000719">
    <property type="entry name" value="Prot_kinase_dom"/>
</dbReference>
<proteinExistence type="inferred from homology"/>
<dbReference type="FunFam" id="1.10.510.10:FF:000279">
    <property type="entry name" value="Non-specific serine/threonine protein kinase"/>
    <property type="match status" value="1"/>
</dbReference>
<gene>
    <name evidence="12" type="ORF">EGYM00163_LOCUS38397</name>
</gene>
<keyword evidence="4 9" id="KW-0547">Nucleotide-binding</keyword>
<dbReference type="PROSITE" id="PS00107">
    <property type="entry name" value="PROTEIN_KINASE_ATP"/>
    <property type="match status" value="1"/>
</dbReference>
<sequence>MVKKIGNYELGKTLGTGTFGKVKYAIDASDPNRQAYAIKVLERKQIEKEGMQEQLRQEIAIMRLLSHSNIVKLLQVMQSSQHIYIVLELVTGGELFDRIVEKKRFDEPTTRRYFQQLVFGMNYCHQRGVAHRDLKPENLLVDANDCLKISDFGLSAMGVTDGKAQMLMTTCGTPNYVAPEVLKEKGYNGMYADVWSAGVILFVMLAGFLPFEDPTTAGLFAKIEKGEFRMPKFFSPPVKNLIKQMLVVDPETRITVKGIMEDPWFQQGLSREVVEANLNYVGEKVTGQKDNIMEVTEEGKKEEQSGVSSEITAFELASKLVMGSLSPLISTDQNVRRNAQFLASAKLDVAQAEVMKFLTEMKAKPQPGKNSNIKGFITDPVKGLITFNFQFVPTVCPDLTLVEVRRMRGDTLEFQKLYRNVVAALAHIVPCQPSVADALADVE</sequence>
<evidence type="ECO:0000256" key="1">
    <source>
        <dbReference type="ARBA" id="ARBA00012513"/>
    </source>
</evidence>
<dbReference type="Gene3D" id="1.10.510.10">
    <property type="entry name" value="Transferase(Phosphotransferase) domain 1"/>
    <property type="match status" value="1"/>
</dbReference>
<dbReference type="SUPFAM" id="SSF56112">
    <property type="entry name" value="Protein kinase-like (PK-like)"/>
    <property type="match status" value="1"/>
</dbReference>
<dbReference type="PANTHER" id="PTHR43895:SF32">
    <property type="entry name" value="SERINE_THREONINE-PROTEIN KINASE CHK1"/>
    <property type="match status" value="1"/>
</dbReference>
<dbReference type="PROSITE" id="PS50011">
    <property type="entry name" value="PROTEIN_KINASE_DOM"/>
    <property type="match status" value="1"/>
</dbReference>
<dbReference type="PANTHER" id="PTHR43895">
    <property type="entry name" value="CALCIUM/CALMODULIN-DEPENDENT PROTEIN KINASE KINASE-RELATED"/>
    <property type="match status" value="1"/>
</dbReference>
<organism evidence="12">
    <name type="scientific">Eutreptiella gymnastica</name>
    <dbReference type="NCBI Taxonomy" id="73025"/>
    <lineage>
        <taxon>Eukaryota</taxon>
        <taxon>Discoba</taxon>
        <taxon>Euglenozoa</taxon>
        <taxon>Euglenida</taxon>
        <taxon>Spirocuta</taxon>
        <taxon>Euglenophyceae</taxon>
        <taxon>Eutreptiales</taxon>
        <taxon>Eutreptiaceae</taxon>
        <taxon>Eutreptiella</taxon>
    </lineage>
</organism>
<dbReference type="InterPro" id="IPR011009">
    <property type="entry name" value="Kinase-like_dom_sf"/>
</dbReference>
<comment type="similarity">
    <text evidence="10">Belongs to the protein kinase superfamily.</text>
</comment>
<dbReference type="FunFam" id="3.30.200.20:FF:000042">
    <property type="entry name" value="Aurora kinase A"/>
    <property type="match status" value="1"/>
</dbReference>
<dbReference type="GO" id="GO:0007165">
    <property type="term" value="P:signal transduction"/>
    <property type="evidence" value="ECO:0007669"/>
    <property type="project" value="TreeGrafter"/>
</dbReference>
<keyword evidence="3" id="KW-0808">Transferase</keyword>
<feature type="binding site" evidence="9">
    <location>
        <position position="39"/>
    </location>
    <ligand>
        <name>ATP</name>
        <dbReference type="ChEBI" id="CHEBI:30616"/>
    </ligand>
</feature>
<dbReference type="EMBL" id="HBJA01111327">
    <property type="protein sequence ID" value="CAE0827136.1"/>
    <property type="molecule type" value="Transcribed_RNA"/>
</dbReference>
<evidence type="ECO:0000256" key="2">
    <source>
        <dbReference type="ARBA" id="ARBA00022527"/>
    </source>
</evidence>
<dbReference type="AlphaFoldDB" id="A0A7S4LG41"/>
<feature type="domain" description="Protein kinase" evidence="11">
    <location>
        <begin position="8"/>
        <end position="265"/>
    </location>
</feature>
<accession>A0A7S4LG41</accession>
<reference evidence="12" key="1">
    <citation type="submission" date="2021-01" db="EMBL/GenBank/DDBJ databases">
        <authorList>
            <person name="Corre E."/>
            <person name="Pelletier E."/>
            <person name="Niang G."/>
            <person name="Scheremetjew M."/>
            <person name="Finn R."/>
            <person name="Kale V."/>
            <person name="Holt S."/>
            <person name="Cochrane G."/>
            <person name="Meng A."/>
            <person name="Brown T."/>
            <person name="Cohen L."/>
        </authorList>
    </citation>
    <scope>NUCLEOTIDE SEQUENCE</scope>
    <source>
        <strain evidence="12">CCMP1594</strain>
    </source>
</reference>
<dbReference type="SMART" id="SM00220">
    <property type="entry name" value="S_TKc"/>
    <property type="match status" value="1"/>
</dbReference>
<evidence type="ECO:0000256" key="8">
    <source>
        <dbReference type="ARBA" id="ARBA00048679"/>
    </source>
</evidence>
<dbReference type="PROSITE" id="PS00108">
    <property type="entry name" value="PROTEIN_KINASE_ST"/>
    <property type="match status" value="1"/>
</dbReference>
<name>A0A7S4LG41_9EUGL</name>
<evidence type="ECO:0000256" key="3">
    <source>
        <dbReference type="ARBA" id="ARBA00022679"/>
    </source>
</evidence>
<evidence type="ECO:0000256" key="7">
    <source>
        <dbReference type="ARBA" id="ARBA00047899"/>
    </source>
</evidence>
<evidence type="ECO:0000313" key="12">
    <source>
        <dbReference type="EMBL" id="CAE0827136.1"/>
    </source>
</evidence>
<evidence type="ECO:0000256" key="9">
    <source>
        <dbReference type="PROSITE-ProRule" id="PRU10141"/>
    </source>
</evidence>
<dbReference type="InterPro" id="IPR008271">
    <property type="entry name" value="Ser/Thr_kinase_AS"/>
</dbReference>
<keyword evidence="2 10" id="KW-0723">Serine/threonine-protein kinase</keyword>
<evidence type="ECO:0000259" key="11">
    <source>
        <dbReference type="PROSITE" id="PS50011"/>
    </source>
</evidence>
<dbReference type="InterPro" id="IPR017441">
    <property type="entry name" value="Protein_kinase_ATP_BS"/>
</dbReference>
<evidence type="ECO:0000256" key="10">
    <source>
        <dbReference type="RuleBase" id="RU000304"/>
    </source>
</evidence>
<dbReference type="EC" id="2.7.11.1" evidence="1"/>
<evidence type="ECO:0000256" key="5">
    <source>
        <dbReference type="ARBA" id="ARBA00022777"/>
    </source>
</evidence>
<dbReference type="Pfam" id="PF00069">
    <property type="entry name" value="Pkinase"/>
    <property type="match status" value="1"/>
</dbReference>
<keyword evidence="6 9" id="KW-0067">ATP-binding</keyword>
<comment type="catalytic activity">
    <reaction evidence="7">
        <text>L-threonyl-[protein] + ATP = O-phospho-L-threonyl-[protein] + ADP + H(+)</text>
        <dbReference type="Rhea" id="RHEA:46608"/>
        <dbReference type="Rhea" id="RHEA-COMP:11060"/>
        <dbReference type="Rhea" id="RHEA-COMP:11605"/>
        <dbReference type="ChEBI" id="CHEBI:15378"/>
        <dbReference type="ChEBI" id="CHEBI:30013"/>
        <dbReference type="ChEBI" id="CHEBI:30616"/>
        <dbReference type="ChEBI" id="CHEBI:61977"/>
        <dbReference type="ChEBI" id="CHEBI:456216"/>
        <dbReference type="EC" id="2.7.11.1"/>
    </reaction>
</comment>
<keyword evidence="5" id="KW-0418">Kinase</keyword>